<name>A0A6C0HYT3_9ZZZZ</name>
<protein>
    <submittedName>
        <fullName evidence="1">Uncharacterized protein</fullName>
    </submittedName>
</protein>
<accession>A0A6C0HYT3</accession>
<reference evidence="1" key="1">
    <citation type="journal article" date="2020" name="Nature">
        <title>Giant virus diversity and host interactions through global metagenomics.</title>
        <authorList>
            <person name="Schulz F."/>
            <person name="Roux S."/>
            <person name="Paez-Espino D."/>
            <person name="Jungbluth S."/>
            <person name="Walsh D.A."/>
            <person name="Denef V.J."/>
            <person name="McMahon K.D."/>
            <person name="Konstantinidis K.T."/>
            <person name="Eloe-Fadrosh E.A."/>
            <person name="Kyrpides N.C."/>
            <person name="Woyke T."/>
        </authorList>
    </citation>
    <scope>NUCLEOTIDE SEQUENCE</scope>
    <source>
        <strain evidence="1">GVMAG-M-3300023184-17</strain>
    </source>
</reference>
<sequence>MLIPWLPDETEQDVVVTLPLLPLAKLRWTFLSQPRYFMRRSVSSVDVVSGKH</sequence>
<dbReference type="EMBL" id="MN740041">
    <property type="protein sequence ID" value="QHT85295.1"/>
    <property type="molecule type" value="Genomic_DNA"/>
</dbReference>
<proteinExistence type="predicted"/>
<evidence type="ECO:0000313" key="1">
    <source>
        <dbReference type="EMBL" id="QHT85295.1"/>
    </source>
</evidence>
<organism evidence="1">
    <name type="scientific">viral metagenome</name>
    <dbReference type="NCBI Taxonomy" id="1070528"/>
    <lineage>
        <taxon>unclassified sequences</taxon>
        <taxon>metagenomes</taxon>
        <taxon>organismal metagenomes</taxon>
    </lineage>
</organism>
<dbReference type="AlphaFoldDB" id="A0A6C0HYT3"/>